<dbReference type="OrthoDB" id="3200163at2759"/>
<feature type="region of interest" description="Disordered" evidence="6">
    <location>
        <begin position="519"/>
        <end position="542"/>
    </location>
</feature>
<keyword evidence="9" id="KW-1185">Reference proteome</keyword>
<dbReference type="Pfam" id="PF00135">
    <property type="entry name" value="COesterase"/>
    <property type="match status" value="1"/>
</dbReference>
<evidence type="ECO:0000256" key="3">
    <source>
        <dbReference type="ARBA" id="ARBA00022801"/>
    </source>
</evidence>
<dbReference type="InterPro" id="IPR019819">
    <property type="entry name" value="Carboxylesterase_B_CS"/>
</dbReference>
<evidence type="ECO:0000259" key="7">
    <source>
        <dbReference type="Pfam" id="PF00135"/>
    </source>
</evidence>
<dbReference type="InterPro" id="IPR029058">
    <property type="entry name" value="AB_hydrolase_fold"/>
</dbReference>
<feature type="compositionally biased region" description="Basic and acidic residues" evidence="6">
    <location>
        <begin position="523"/>
        <end position="542"/>
    </location>
</feature>
<gene>
    <name evidence="8" type="ORF">scyTo_0020582</name>
</gene>
<dbReference type="PROSITE" id="PS00941">
    <property type="entry name" value="CARBOXYLESTERASE_B_2"/>
    <property type="match status" value="1"/>
</dbReference>
<keyword evidence="3 5" id="KW-0378">Hydrolase</keyword>
<dbReference type="OMA" id="VLMANEP"/>
<evidence type="ECO:0000256" key="1">
    <source>
        <dbReference type="ARBA" id="ARBA00005964"/>
    </source>
</evidence>
<proteinExistence type="inferred from homology"/>
<protein>
    <recommendedName>
        <fullName evidence="5">Carboxylic ester hydrolase</fullName>
        <ecNumber evidence="5">3.1.1.-</ecNumber>
    </recommendedName>
</protein>
<evidence type="ECO:0000256" key="4">
    <source>
        <dbReference type="ARBA" id="ARBA00023157"/>
    </source>
</evidence>
<comment type="caution">
    <text evidence="8">The sequence shown here is derived from an EMBL/GenBank/DDBJ whole genome shotgun (WGS) entry which is preliminary data.</text>
</comment>
<evidence type="ECO:0000256" key="6">
    <source>
        <dbReference type="SAM" id="MobiDB-lite"/>
    </source>
</evidence>
<dbReference type="PROSITE" id="PS01173">
    <property type="entry name" value="LIPASE_GDXG_HIS"/>
    <property type="match status" value="1"/>
</dbReference>
<dbReference type="EMBL" id="BFAA01016830">
    <property type="protein sequence ID" value="GCB77502.1"/>
    <property type="molecule type" value="Genomic_DNA"/>
</dbReference>
<comment type="similarity">
    <text evidence="1 5">Belongs to the type-B carboxylesterase/lipase family.</text>
</comment>
<evidence type="ECO:0000256" key="5">
    <source>
        <dbReference type="RuleBase" id="RU361235"/>
    </source>
</evidence>
<dbReference type="FunFam" id="3.40.50.1820:FF:000011">
    <property type="entry name" value="Carboxylic ester hydrolase"/>
    <property type="match status" value="1"/>
</dbReference>
<dbReference type="Proteomes" id="UP000288216">
    <property type="component" value="Unassembled WGS sequence"/>
</dbReference>
<dbReference type="PROSITE" id="PS00122">
    <property type="entry name" value="CARBOXYLESTERASE_B_1"/>
    <property type="match status" value="1"/>
</dbReference>
<feature type="non-terminal residue" evidence="8">
    <location>
        <position position="1"/>
    </location>
</feature>
<organism evidence="8 9">
    <name type="scientific">Scyliorhinus torazame</name>
    <name type="common">Cloudy catshark</name>
    <name type="synonym">Catulus torazame</name>
    <dbReference type="NCBI Taxonomy" id="75743"/>
    <lineage>
        <taxon>Eukaryota</taxon>
        <taxon>Metazoa</taxon>
        <taxon>Chordata</taxon>
        <taxon>Craniata</taxon>
        <taxon>Vertebrata</taxon>
        <taxon>Chondrichthyes</taxon>
        <taxon>Elasmobranchii</taxon>
        <taxon>Galeomorphii</taxon>
        <taxon>Galeoidea</taxon>
        <taxon>Carcharhiniformes</taxon>
        <taxon>Scyliorhinidae</taxon>
        <taxon>Scyliorhinus</taxon>
    </lineage>
</organism>
<evidence type="ECO:0000256" key="2">
    <source>
        <dbReference type="ARBA" id="ARBA00010515"/>
    </source>
</evidence>
<name>A0A401PWM1_SCYTO</name>
<dbReference type="GO" id="GO:0016787">
    <property type="term" value="F:hydrolase activity"/>
    <property type="evidence" value="ECO:0007669"/>
    <property type="project" value="UniProtKB-KW"/>
</dbReference>
<accession>A0A401PWM1</accession>
<feature type="domain" description="Carboxylesterase type B" evidence="7">
    <location>
        <begin position="5"/>
        <end position="515"/>
    </location>
</feature>
<keyword evidence="4" id="KW-1015">Disulfide bond</keyword>
<evidence type="ECO:0000313" key="9">
    <source>
        <dbReference type="Proteomes" id="UP000288216"/>
    </source>
</evidence>
<dbReference type="InterPro" id="IPR002168">
    <property type="entry name" value="Lipase_GDXG_HIS_AS"/>
</dbReference>
<comment type="similarity">
    <text evidence="2">Belongs to the 'GDXG' lipolytic enzyme family.</text>
</comment>
<dbReference type="InterPro" id="IPR050309">
    <property type="entry name" value="Type-B_Carboxylest/Lipase"/>
</dbReference>
<dbReference type="InterPro" id="IPR002018">
    <property type="entry name" value="CarbesteraseB"/>
</dbReference>
<dbReference type="SUPFAM" id="SSF53474">
    <property type="entry name" value="alpha/beta-Hydrolases"/>
    <property type="match status" value="1"/>
</dbReference>
<dbReference type="InterPro" id="IPR019826">
    <property type="entry name" value="Carboxylesterase_B_AS"/>
</dbReference>
<reference evidence="8 9" key="1">
    <citation type="journal article" date="2018" name="Nat. Ecol. Evol.">
        <title>Shark genomes provide insights into elasmobranch evolution and the origin of vertebrates.</title>
        <authorList>
            <person name="Hara Y"/>
            <person name="Yamaguchi K"/>
            <person name="Onimaru K"/>
            <person name="Kadota M"/>
            <person name="Koyanagi M"/>
            <person name="Keeley SD"/>
            <person name="Tatsumi K"/>
            <person name="Tanaka K"/>
            <person name="Motone F"/>
            <person name="Kageyama Y"/>
            <person name="Nozu R"/>
            <person name="Adachi N"/>
            <person name="Nishimura O"/>
            <person name="Nakagawa R"/>
            <person name="Tanegashima C"/>
            <person name="Kiyatake I"/>
            <person name="Matsumoto R"/>
            <person name="Murakumo K"/>
            <person name="Nishida K"/>
            <person name="Terakita A"/>
            <person name="Kuratani S"/>
            <person name="Sato K"/>
            <person name="Hyodo S Kuraku.S."/>
        </authorList>
    </citation>
    <scope>NUCLEOTIDE SEQUENCE [LARGE SCALE GENOMIC DNA]</scope>
</reference>
<dbReference type="Gene3D" id="3.40.50.1820">
    <property type="entry name" value="alpha/beta hydrolase"/>
    <property type="match status" value="1"/>
</dbReference>
<dbReference type="PANTHER" id="PTHR11559">
    <property type="entry name" value="CARBOXYLESTERASE"/>
    <property type="match status" value="1"/>
</dbReference>
<dbReference type="CDD" id="cd00312">
    <property type="entry name" value="Esterase_lipase"/>
    <property type="match status" value="1"/>
</dbReference>
<evidence type="ECO:0000313" key="8">
    <source>
        <dbReference type="EMBL" id="GCB77502.1"/>
    </source>
</evidence>
<dbReference type="AlphaFoldDB" id="A0A401PWM1"/>
<dbReference type="EC" id="3.1.1.-" evidence="5"/>
<dbReference type="STRING" id="75743.A0A401PWM1"/>
<sequence length="542" mass="60696">TNEEPPVVVTKYGQLEGKKVSVKGIHQSVYKYLAVPFAKPPVGPLRFIAPQAVEAWTGIRQATKQPAGCLQDANMLKTMLEMVNLEVYPNTFKEDCLYVNVYTPVRPKDRNKRLPVMVWIHGGGFAMGDSYFYDGSALAAYEDVVVVVIQYRLGIIGFLSTGDEHLPGNLGMLDQVAALKWVQENIESFGGDPGSVTIFGESAGSISVSLHVISPLSSGLFHKAISESGTNLIATVFAPDPKSTAVMIANLAGCNTNHSKEIVDCLGKMSEEELMNIPKPPKDVFLFPVVDGTFLPRDVEKLLEANEINSVPYLLGINNHEWGWLIPKLYNPPGWEEGMDRVTSESILKNGSGLREGELQLAIDEYMGHTEDKAEIRDFHHELLSDLFMLVPTVNLARIHRDAGHPVFLYEFQHRPSVYATRRPEFVKSDHADELAFVFGNLFLEDGFKLLANGTEEEKVLSKTMMAYWANFAKKGNPNGEGLVHWPAYDHSEGYMQLRVKPQTGWKLKEHRVKFFNKIHNRQGGEKDERKAKEDEHQRSEL</sequence>